<dbReference type="AlphaFoldDB" id="A0A8J3JKI3"/>
<sequence length="183" mass="19291">MTGDTDLGSADAGTAPHGAVEVGTAPHGAVEVGTAPRGAVGGGLARRQEELVRALVAGAGLPAGFDAAAVAATQAALLRKRAEDVARTWPRLAASAGPGQWARTFSAWAAGRPPQGSLRDGWDYARARPPRDAAAARELALRELLWAYDGETAPRPRRGPAARLHNGELHLRWRGRTRTYRPR</sequence>
<keyword evidence="4" id="KW-1185">Reference proteome</keyword>
<evidence type="ECO:0000313" key="4">
    <source>
        <dbReference type="Proteomes" id="UP000619293"/>
    </source>
</evidence>
<accession>A0A8J3JKI3</accession>
<dbReference type="Proteomes" id="UP000619293">
    <property type="component" value="Unassembled WGS sequence"/>
</dbReference>
<evidence type="ECO:0000256" key="1">
    <source>
        <dbReference type="SAM" id="MobiDB-lite"/>
    </source>
</evidence>
<comment type="caution">
    <text evidence="3">The sequence shown here is derived from an EMBL/GenBank/DDBJ whole genome shotgun (WGS) entry which is preliminary data.</text>
</comment>
<organism evidence="3 4">
    <name type="scientific">Catellatospora chokoriensis</name>
    <dbReference type="NCBI Taxonomy" id="310353"/>
    <lineage>
        <taxon>Bacteria</taxon>
        <taxon>Bacillati</taxon>
        <taxon>Actinomycetota</taxon>
        <taxon>Actinomycetes</taxon>
        <taxon>Micromonosporales</taxon>
        <taxon>Micromonosporaceae</taxon>
        <taxon>Catellatospora</taxon>
    </lineage>
</organism>
<feature type="region of interest" description="Disordered" evidence="1">
    <location>
        <begin position="1"/>
        <end position="41"/>
    </location>
</feature>
<dbReference type="InterPro" id="IPR058711">
    <property type="entry name" value="SCO6045-like_C"/>
</dbReference>
<reference evidence="3 4" key="1">
    <citation type="submission" date="2021-01" db="EMBL/GenBank/DDBJ databases">
        <title>Whole genome shotgun sequence of Catellatospora chokoriensis NBRC 107358.</title>
        <authorList>
            <person name="Komaki H."/>
            <person name="Tamura T."/>
        </authorList>
    </citation>
    <scope>NUCLEOTIDE SEQUENCE [LARGE SCALE GENOMIC DNA]</scope>
    <source>
        <strain evidence="3 4">NBRC 107358</strain>
    </source>
</reference>
<dbReference type="Pfam" id="PF26136">
    <property type="entry name" value="SCO6045_C"/>
    <property type="match status" value="1"/>
</dbReference>
<protein>
    <recommendedName>
        <fullName evidence="2">SCO6045-like C-terminal domain-containing protein</fullName>
    </recommendedName>
</protein>
<dbReference type="RefSeq" id="WP_239120107.1">
    <property type="nucleotide sequence ID" value="NZ_BAAALB010000004.1"/>
</dbReference>
<dbReference type="EMBL" id="BONG01000001">
    <property type="protein sequence ID" value="GIF86706.1"/>
    <property type="molecule type" value="Genomic_DNA"/>
</dbReference>
<name>A0A8J3JKI3_9ACTN</name>
<evidence type="ECO:0000313" key="3">
    <source>
        <dbReference type="EMBL" id="GIF86706.1"/>
    </source>
</evidence>
<evidence type="ECO:0000259" key="2">
    <source>
        <dbReference type="Pfam" id="PF26136"/>
    </source>
</evidence>
<gene>
    <name evidence="3" type="ORF">Cch02nite_01500</name>
</gene>
<proteinExistence type="predicted"/>
<feature type="domain" description="SCO6045-like C-terminal" evidence="2">
    <location>
        <begin position="45"/>
        <end position="127"/>
    </location>
</feature>